<keyword evidence="3" id="KW-1185">Reference proteome</keyword>
<reference evidence="3" key="1">
    <citation type="submission" date="2023-07" db="EMBL/GenBank/DDBJ databases">
        <title>30 novel species of actinomycetes from the DSMZ collection.</title>
        <authorList>
            <person name="Nouioui I."/>
        </authorList>
    </citation>
    <scope>NUCLEOTIDE SEQUENCE [LARGE SCALE GENOMIC DNA]</scope>
    <source>
        <strain evidence="3">DSM 41886</strain>
    </source>
</reference>
<sequence>MDPAQFDACQGPVPALPIGDAARRLDAIARYVARTREELDQREQDGDPPALDAEKALAFAHEAKTLSLTDATGETVAVVVSPAVLEVLEDALGLLQGELDRQRGTAAPVTTQELEDQLQGRMTS</sequence>
<dbReference type="Proteomes" id="UP001183615">
    <property type="component" value="Unassembled WGS sequence"/>
</dbReference>
<dbReference type="EMBL" id="JAVREV010000002">
    <property type="protein sequence ID" value="MDT0441947.1"/>
    <property type="molecule type" value="Genomic_DNA"/>
</dbReference>
<protein>
    <submittedName>
        <fullName evidence="2">Uncharacterized protein</fullName>
    </submittedName>
</protein>
<evidence type="ECO:0000256" key="1">
    <source>
        <dbReference type="SAM" id="MobiDB-lite"/>
    </source>
</evidence>
<comment type="caution">
    <text evidence="2">The sequence shown here is derived from an EMBL/GenBank/DDBJ whole genome shotgun (WGS) entry which is preliminary data.</text>
</comment>
<dbReference type="RefSeq" id="WP_311616164.1">
    <property type="nucleotide sequence ID" value="NZ_JAVREV010000002.1"/>
</dbReference>
<organism evidence="2 3">
    <name type="scientific">Streptomyces johnsoniae</name>
    <dbReference type="NCBI Taxonomy" id="3075532"/>
    <lineage>
        <taxon>Bacteria</taxon>
        <taxon>Bacillati</taxon>
        <taxon>Actinomycetota</taxon>
        <taxon>Actinomycetes</taxon>
        <taxon>Kitasatosporales</taxon>
        <taxon>Streptomycetaceae</taxon>
        <taxon>Streptomyces</taxon>
    </lineage>
</organism>
<evidence type="ECO:0000313" key="2">
    <source>
        <dbReference type="EMBL" id="MDT0441947.1"/>
    </source>
</evidence>
<name>A0ABU2RYV9_9ACTN</name>
<feature type="region of interest" description="Disordered" evidence="1">
    <location>
        <begin position="100"/>
        <end position="124"/>
    </location>
</feature>
<evidence type="ECO:0000313" key="3">
    <source>
        <dbReference type="Proteomes" id="UP001183615"/>
    </source>
</evidence>
<gene>
    <name evidence="2" type="ORF">RM779_04940</name>
</gene>
<accession>A0ABU2RYV9</accession>
<proteinExistence type="predicted"/>